<keyword evidence="5" id="KW-0325">Glycoprotein</keyword>
<dbReference type="Proteomes" id="UP001144673">
    <property type="component" value="Chromosome 5"/>
</dbReference>
<evidence type="ECO:0000256" key="7">
    <source>
        <dbReference type="ARBA" id="ARBA00023157"/>
    </source>
</evidence>
<feature type="chain" id="PRO_5040930202" description="CFEM domain-containing protein" evidence="10">
    <location>
        <begin position="18"/>
        <end position="221"/>
    </location>
</feature>
<evidence type="ECO:0000256" key="3">
    <source>
        <dbReference type="ARBA" id="ARBA00010031"/>
    </source>
</evidence>
<evidence type="ECO:0000256" key="2">
    <source>
        <dbReference type="ARBA" id="ARBA00004613"/>
    </source>
</evidence>
<dbReference type="GO" id="GO:0005576">
    <property type="term" value="C:extracellular region"/>
    <property type="evidence" value="ECO:0007669"/>
    <property type="project" value="UniProtKB-SubCell"/>
</dbReference>
<evidence type="ECO:0000259" key="11">
    <source>
        <dbReference type="PROSITE" id="PS52012"/>
    </source>
</evidence>
<dbReference type="PROSITE" id="PS52012">
    <property type="entry name" value="CFEM"/>
    <property type="match status" value="1"/>
</dbReference>
<accession>A0A9W8QCX2</accession>
<evidence type="ECO:0000256" key="4">
    <source>
        <dbReference type="ARBA" id="ARBA00022525"/>
    </source>
</evidence>
<keyword evidence="4" id="KW-0964">Secreted</keyword>
<evidence type="ECO:0000256" key="1">
    <source>
        <dbReference type="ARBA" id="ARBA00004589"/>
    </source>
</evidence>
<evidence type="ECO:0000256" key="8">
    <source>
        <dbReference type="ARBA" id="ARBA00023288"/>
    </source>
</evidence>
<protein>
    <recommendedName>
        <fullName evidence="11">CFEM domain-containing protein</fullName>
    </recommendedName>
</protein>
<feature type="disulfide bond" evidence="9">
    <location>
        <begin position="174"/>
        <end position="181"/>
    </location>
</feature>
<comment type="caution">
    <text evidence="12">The sequence shown here is derived from an EMBL/GenBank/DDBJ whole genome shotgun (WGS) entry which is preliminary data.</text>
</comment>
<evidence type="ECO:0000313" key="13">
    <source>
        <dbReference type="Proteomes" id="UP001144673"/>
    </source>
</evidence>
<dbReference type="SMART" id="SM00747">
    <property type="entry name" value="CFEM"/>
    <property type="match status" value="1"/>
</dbReference>
<keyword evidence="8" id="KW-0449">Lipoprotein</keyword>
<feature type="domain" description="CFEM" evidence="11">
    <location>
        <begin position="131"/>
        <end position="221"/>
    </location>
</feature>
<reference evidence="12" key="1">
    <citation type="journal article" date="2023" name="Access Microbiol">
        <title>De-novo genome assembly for Akanthomyces muscarius, a biocontrol agent of insect agricultural pests.</title>
        <authorList>
            <person name="Erdos Z."/>
            <person name="Studholme D.J."/>
            <person name="Raymond B."/>
            <person name="Sharma M."/>
        </authorList>
    </citation>
    <scope>NUCLEOTIDE SEQUENCE</scope>
    <source>
        <strain evidence="12">Ve6</strain>
    </source>
</reference>
<comment type="subcellular location">
    <subcellularLocation>
        <location evidence="1">Membrane</location>
        <topology evidence="1">Lipid-anchor</topology>
        <topology evidence="1">GPI-anchor</topology>
    </subcellularLocation>
    <subcellularLocation>
        <location evidence="2">Secreted</location>
    </subcellularLocation>
</comment>
<proteinExistence type="inferred from homology"/>
<dbReference type="RefSeq" id="XP_056054426.1">
    <property type="nucleotide sequence ID" value="XM_056197369.1"/>
</dbReference>
<keyword evidence="9" id="KW-0479">Metal-binding</keyword>
<comment type="caution">
    <text evidence="9">Lacks conserved residue(s) required for the propagation of feature annotation.</text>
</comment>
<dbReference type="InterPro" id="IPR008427">
    <property type="entry name" value="Extracellular_membr_CFEM_dom"/>
</dbReference>
<gene>
    <name evidence="12" type="ORF">LMH87_010242</name>
</gene>
<name>A0A9W8QCX2_AKAMU</name>
<keyword evidence="7 9" id="KW-1015">Disulfide bond</keyword>
<keyword evidence="5" id="KW-0336">GPI-anchor</keyword>
<dbReference type="KEGG" id="amus:LMH87_010242"/>
<dbReference type="GO" id="GO:0098552">
    <property type="term" value="C:side of membrane"/>
    <property type="evidence" value="ECO:0007669"/>
    <property type="project" value="UniProtKB-KW"/>
</dbReference>
<dbReference type="GO" id="GO:0046872">
    <property type="term" value="F:metal ion binding"/>
    <property type="evidence" value="ECO:0007669"/>
    <property type="project" value="UniProtKB-UniRule"/>
</dbReference>
<evidence type="ECO:0000256" key="9">
    <source>
        <dbReference type="PROSITE-ProRule" id="PRU01356"/>
    </source>
</evidence>
<comment type="similarity">
    <text evidence="3">Belongs to the RBT5 family.</text>
</comment>
<dbReference type="AlphaFoldDB" id="A0A9W8QCX2"/>
<dbReference type="Pfam" id="PF05730">
    <property type="entry name" value="CFEM"/>
    <property type="match status" value="1"/>
</dbReference>
<evidence type="ECO:0000256" key="5">
    <source>
        <dbReference type="ARBA" id="ARBA00022622"/>
    </source>
</evidence>
<keyword evidence="9" id="KW-0408">Iron</keyword>
<keyword evidence="5" id="KW-0472">Membrane</keyword>
<sequence>MKFIAAAPLALAVLAAADSSVKHDHQINTALVLPMNDTAFSMIELYECSHDCFSHSRPEMCREEDISCACTHKERWTKLSVLCHENRCILDSKEEKTPGMIASVIEATCQEIQQRDHNVTAPVLGNGTAPTLPGNGTAGAQPQNATDPAVPSIPNMPECAVTCIAKAIKKATKCAMADTPCLCAHGQKIAKAAQGCVLKSCGLAKAIKEVIPAGKAQCASK</sequence>
<dbReference type="GeneID" id="80897401"/>
<evidence type="ECO:0000313" key="12">
    <source>
        <dbReference type="EMBL" id="KAJ4153768.1"/>
    </source>
</evidence>
<keyword evidence="9" id="KW-0349">Heme</keyword>
<keyword evidence="6 10" id="KW-0732">Signal</keyword>
<dbReference type="EMBL" id="JAJHUN010000008">
    <property type="protein sequence ID" value="KAJ4153768.1"/>
    <property type="molecule type" value="Genomic_DNA"/>
</dbReference>
<organism evidence="12 13">
    <name type="scientific">Akanthomyces muscarius</name>
    <name type="common">Entomopathogenic fungus</name>
    <name type="synonym">Lecanicillium muscarium</name>
    <dbReference type="NCBI Taxonomy" id="2231603"/>
    <lineage>
        <taxon>Eukaryota</taxon>
        <taxon>Fungi</taxon>
        <taxon>Dikarya</taxon>
        <taxon>Ascomycota</taxon>
        <taxon>Pezizomycotina</taxon>
        <taxon>Sordariomycetes</taxon>
        <taxon>Hypocreomycetidae</taxon>
        <taxon>Hypocreales</taxon>
        <taxon>Cordycipitaceae</taxon>
        <taxon>Akanthomyces</taxon>
    </lineage>
</organism>
<evidence type="ECO:0000256" key="10">
    <source>
        <dbReference type="SAM" id="SignalP"/>
    </source>
</evidence>
<feature type="signal peptide" evidence="10">
    <location>
        <begin position="1"/>
        <end position="17"/>
    </location>
</feature>
<evidence type="ECO:0000256" key="6">
    <source>
        <dbReference type="ARBA" id="ARBA00022729"/>
    </source>
</evidence>
<keyword evidence="13" id="KW-1185">Reference proteome</keyword>
<feature type="binding site" description="axial binding residue" evidence="9">
    <location>
        <position position="178"/>
    </location>
    <ligand>
        <name>heme</name>
        <dbReference type="ChEBI" id="CHEBI:30413"/>
    </ligand>
    <ligandPart>
        <name>Fe</name>
        <dbReference type="ChEBI" id="CHEBI:18248"/>
    </ligandPart>
</feature>